<accession>A0ABX0E395</accession>
<evidence type="ECO:0000313" key="3">
    <source>
        <dbReference type="Proteomes" id="UP001518140"/>
    </source>
</evidence>
<dbReference type="Proteomes" id="UP001518140">
    <property type="component" value="Unassembled WGS sequence"/>
</dbReference>
<gene>
    <name evidence="2" type="ORF">G6048_36150</name>
</gene>
<organism evidence="2 3">
    <name type="scientific">Streptomyces ureilyticus</name>
    <dbReference type="NCBI Taxonomy" id="1775131"/>
    <lineage>
        <taxon>Bacteria</taxon>
        <taxon>Bacillati</taxon>
        <taxon>Actinomycetota</taxon>
        <taxon>Actinomycetes</taxon>
        <taxon>Kitasatosporales</taxon>
        <taxon>Streptomycetaceae</taxon>
        <taxon>Streptomyces</taxon>
    </lineage>
</organism>
<feature type="signal peptide" evidence="1">
    <location>
        <begin position="1"/>
        <end position="24"/>
    </location>
</feature>
<protein>
    <submittedName>
        <fullName evidence="2">Uncharacterized protein</fullName>
    </submittedName>
</protein>
<evidence type="ECO:0000256" key="1">
    <source>
        <dbReference type="SAM" id="SignalP"/>
    </source>
</evidence>
<proteinExistence type="predicted"/>
<name>A0ABX0E395_9ACTN</name>
<dbReference type="RefSeq" id="WP_165343825.1">
    <property type="nucleotide sequence ID" value="NZ_JAAKZX010000173.1"/>
</dbReference>
<keyword evidence="3" id="KW-1185">Reference proteome</keyword>
<dbReference type="EMBL" id="JAAKZX010000173">
    <property type="protein sequence ID" value="NGO47304.1"/>
    <property type="molecule type" value="Genomic_DNA"/>
</dbReference>
<sequence length="61" mass="6542">MRKIASRIAVLACSTMAVTGVADIAPELTSLQVTPTIKASERDLGWGVKAFRTESLPRLGR</sequence>
<comment type="caution">
    <text evidence="2">The sequence shown here is derived from an EMBL/GenBank/DDBJ whole genome shotgun (WGS) entry which is preliminary data.</text>
</comment>
<feature type="chain" id="PRO_5047150332" evidence="1">
    <location>
        <begin position="25"/>
        <end position="61"/>
    </location>
</feature>
<evidence type="ECO:0000313" key="2">
    <source>
        <dbReference type="EMBL" id="NGO47304.1"/>
    </source>
</evidence>
<reference evidence="2 3" key="1">
    <citation type="submission" date="2020-02" db="EMBL/GenBank/DDBJ databases">
        <title>Whole-genome analyses of novel actinobacteria.</title>
        <authorList>
            <person name="Sahin N."/>
            <person name="Tokatli A."/>
        </authorList>
    </citation>
    <scope>NUCLEOTIDE SEQUENCE [LARGE SCALE GENOMIC DNA]</scope>
    <source>
        <strain evidence="2 3">YC419</strain>
    </source>
</reference>
<keyword evidence="1" id="KW-0732">Signal</keyword>